<gene>
    <name evidence="1" type="ORF">BCONGLO52_08140</name>
</gene>
<evidence type="ECO:0000313" key="1">
    <source>
        <dbReference type="EMBL" id="GLI29973.1"/>
    </source>
</evidence>
<keyword evidence="2" id="KW-1185">Reference proteome</keyword>
<sequence>MVHILPCNAAQRHRSCDTYPRISPLIVSERRGCRAAPVWARRGSLLCYPA</sequence>
<protein>
    <submittedName>
        <fullName evidence="1">Uncharacterized protein</fullName>
    </submittedName>
</protein>
<comment type="caution">
    <text evidence="1">The sequence shown here is derived from an EMBL/GenBank/DDBJ whole genome shotgun (WGS) entry which is preliminary data.</text>
</comment>
<dbReference type="Proteomes" id="UP001144451">
    <property type="component" value="Unassembled WGS sequence"/>
</dbReference>
<name>A0ABQ5RDJ9_9MICO</name>
<evidence type="ECO:0000313" key="2">
    <source>
        <dbReference type="Proteomes" id="UP001144451"/>
    </source>
</evidence>
<dbReference type="EMBL" id="BSDQ01000001">
    <property type="protein sequence ID" value="GLI29973.1"/>
    <property type="molecule type" value="Genomic_DNA"/>
</dbReference>
<accession>A0ABQ5RDJ9</accession>
<reference evidence="1" key="1">
    <citation type="submission" date="2022-12" db="EMBL/GenBank/DDBJ databases">
        <title>Reference genome sequencing for broad-spectrum identification of bacterial and archaeal isolates by mass spectrometry.</title>
        <authorList>
            <person name="Sekiguchi Y."/>
            <person name="Tourlousse D.M."/>
        </authorList>
    </citation>
    <scope>NUCLEOTIDE SEQUENCE</scope>
    <source>
        <strain evidence="1">5-2</strain>
    </source>
</reference>
<organism evidence="1 2">
    <name type="scientific">Brachybacterium conglomeratum</name>
    <dbReference type="NCBI Taxonomy" id="47846"/>
    <lineage>
        <taxon>Bacteria</taxon>
        <taxon>Bacillati</taxon>
        <taxon>Actinomycetota</taxon>
        <taxon>Actinomycetes</taxon>
        <taxon>Micrococcales</taxon>
        <taxon>Dermabacteraceae</taxon>
        <taxon>Brachybacterium</taxon>
    </lineage>
</organism>
<proteinExistence type="predicted"/>